<protein>
    <submittedName>
        <fullName evidence="1">DUF3052 family protein</fullName>
    </submittedName>
</protein>
<keyword evidence="4" id="KW-1185">Reference proteome</keyword>
<dbReference type="Proteomes" id="UP000321621">
    <property type="component" value="Unassembled WGS sequence"/>
</dbReference>
<sequence>MTAGYSGTPLAKKLGIKPSYKISVIHAPNGYFELFSDLPDDLEWIDYPNIKKDLIHYFSDSKSQLEKDIEKLRDEIEQQGSIWVSWPKKSSKVETDLDGNVVREIGLNHGLVDIKVCAVSEIWSGLKFVIPVKDRK</sequence>
<reference evidence="1 3" key="1">
    <citation type="submission" date="2018-08" db="EMBL/GenBank/DDBJ databases">
        <title>Proposal of Muricauda 72 sp.nov. and Muricauda NH166 sp.nov., isolated from seawater.</title>
        <authorList>
            <person name="Cheng H."/>
            <person name="Wu Y.-H."/>
            <person name="Guo L.-L."/>
            <person name="Xu X.-W."/>
        </authorList>
    </citation>
    <scope>NUCLEOTIDE SEQUENCE [LARGE SCALE GENOMIC DNA]</scope>
    <source>
        <strain evidence="1 3">72</strain>
    </source>
</reference>
<evidence type="ECO:0000313" key="3">
    <source>
        <dbReference type="Proteomes" id="UP000266691"/>
    </source>
</evidence>
<dbReference type="OrthoDB" id="9800461at2"/>
<name>A0A3A1NIQ6_9FLAO</name>
<accession>A0A3A1NIQ6</accession>
<reference evidence="2 4" key="2">
    <citation type="submission" date="2019-07" db="EMBL/GenBank/DDBJ databases">
        <title>Draft genome of two Muricauda strains isolated from deep sea.</title>
        <authorList>
            <person name="Sun C."/>
        </authorList>
    </citation>
    <scope>NUCLEOTIDE SEQUENCE [LARGE SCALE GENOMIC DNA]</scope>
    <source>
        <strain evidence="2 4">72</strain>
    </source>
</reference>
<evidence type="ECO:0000313" key="4">
    <source>
        <dbReference type="Proteomes" id="UP000321621"/>
    </source>
</evidence>
<dbReference type="AlphaFoldDB" id="A0A3A1NIQ6"/>
<dbReference type="EMBL" id="VNWK01000031">
    <property type="protein sequence ID" value="TXJ92755.1"/>
    <property type="molecule type" value="Genomic_DNA"/>
</dbReference>
<dbReference type="RefSeq" id="WP_119648147.1">
    <property type="nucleotide sequence ID" value="NZ_QXFI01000031.1"/>
</dbReference>
<gene>
    <name evidence="1" type="ORF">D2V05_13425</name>
    <name evidence="2" type="ORF">FQ017_13295</name>
</gene>
<dbReference type="EMBL" id="QXFI01000031">
    <property type="protein sequence ID" value="RIV43418.1"/>
    <property type="molecule type" value="Genomic_DNA"/>
</dbReference>
<comment type="caution">
    <text evidence="1">The sequence shown here is derived from an EMBL/GenBank/DDBJ whole genome shotgun (WGS) entry which is preliminary data.</text>
</comment>
<evidence type="ECO:0000313" key="1">
    <source>
        <dbReference type="EMBL" id="RIV43418.1"/>
    </source>
</evidence>
<organism evidence="1 3">
    <name type="scientific">Flagellimonas pelagia</name>
    <dbReference type="NCBI Taxonomy" id="2306998"/>
    <lineage>
        <taxon>Bacteria</taxon>
        <taxon>Pseudomonadati</taxon>
        <taxon>Bacteroidota</taxon>
        <taxon>Flavobacteriia</taxon>
        <taxon>Flavobacteriales</taxon>
        <taxon>Flavobacteriaceae</taxon>
        <taxon>Flagellimonas</taxon>
    </lineage>
</organism>
<dbReference type="Proteomes" id="UP000266691">
    <property type="component" value="Unassembled WGS sequence"/>
</dbReference>
<evidence type="ECO:0000313" key="2">
    <source>
        <dbReference type="EMBL" id="TXJ92755.1"/>
    </source>
</evidence>
<proteinExistence type="predicted"/>